<proteinExistence type="predicted"/>
<accession>A0A919JLC4</accession>
<evidence type="ECO:0000313" key="1">
    <source>
        <dbReference type="EMBL" id="GIE48909.1"/>
    </source>
</evidence>
<dbReference type="InterPro" id="IPR046373">
    <property type="entry name" value="Acyl-CoA_Oxase/DH_mid-dom_sf"/>
</dbReference>
<gene>
    <name evidence="1" type="ORF">Ani05nite_24430</name>
</gene>
<sequence>MLDVADLPLPGSGRTRERFDRLAAIARRDPVRARLAEGHADAVAIREELGDPGPERPDQVWGVWAAKPASLTARSDGGTWTLTGDRPWCSGAGSCTHALVTAAAPDGVRLFAVENSTAWATPLDGTWPAVGMAGSDSRTIRFTDAPARPVGGPGAYVNRPGFWHGGVGVAACWYGGAAGVADTLLAHARGPHALAHLGAVDVALGSARAVLHAAAARIDAEPQADAQQLAVRVRCTVEAAAAQVIDRVGRALGAGPLGHDGAHARRVSDLTVYLRQSHAEADLAHLGELLKEDPPAW</sequence>
<organism evidence="1 2">
    <name type="scientific">Actinoplanes nipponensis</name>
    <dbReference type="NCBI Taxonomy" id="135950"/>
    <lineage>
        <taxon>Bacteria</taxon>
        <taxon>Bacillati</taxon>
        <taxon>Actinomycetota</taxon>
        <taxon>Actinomycetes</taxon>
        <taxon>Micromonosporales</taxon>
        <taxon>Micromonosporaceae</taxon>
        <taxon>Actinoplanes</taxon>
    </lineage>
</organism>
<protein>
    <submittedName>
        <fullName evidence="1">Acyl-CoA dehydrogenase</fullName>
    </submittedName>
</protein>
<dbReference type="Gene3D" id="2.40.110.10">
    <property type="entry name" value="Butyryl-CoA Dehydrogenase, subunit A, domain 2"/>
    <property type="match status" value="1"/>
</dbReference>
<name>A0A919JLC4_9ACTN</name>
<comment type="caution">
    <text evidence="1">The sequence shown here is derived from an EMBL/GenBank/DDBJ whole genome shotgun (WGS) entry which is preliminary data.</text>
</comment>
<keyword evidence="2" id="KW-1185">Reference proteome</keyword>
<dbReference type="EMBL" id="BOMQ01000028">
    <property type="protein sequence ID" value="GIE48909.1"/>
    <property type="molecule type" value="Genomic_DNA"/>
</dbReference>
<dbReference type="Proteomes" id="UP000647172">
    <property type="component" value="Unassembled WGS sequence"/>
</dbReference>
<evidence type="ECO:0000313" key="2">
    <source>
        <dbReference type="Proteomes" id="UP000647172"/>
    </source>
</evidence>
<dbReference type="AlphaFoldDB" id="A0A919JLC4"/>
<dbReference type="GO" id="GO:0016627">
    <property type="term" value="F:oxidoreductase activity, acting on the CH-CH group of donors"/>
    <property type="evidence" value="ECO:0007669"/>
    <property type="project" value="InterPro"/>
</dbReference>
<dbReference type="InterPro" id="IPR009100">
    <property type="entry name" value="AcylCoA_DH/oxidase_NM_dom_sf"/>
</dbReference>
<dbReference type="RefSeq" id="WP_203767988.1">
    <property type="nucleotide sequence ID" value="NZ_BOMQ01000028.1"/>
</dbReference>
<dbReference type="SUPFAM" id="SSF56645">
    <property type="entry name" value="Acyl-CoA dehydrogenase NM domain-like"/>
    <property type="match status" value="1"/>
</dbReference>
<reference evidence="1" key="1">
    <citation type="submission" date="2021-01" db="EMBL/GenBank/DDBJ databases">
        <title>Whole genome shotgun sequence of Actinoplanes nipponensis NBRC 14063.</title>
        <authorList>
            <person name="Komaki H."/>
            <person name="Tamura T."/>
        </authorList>
    </citation>
    <scope>NUCLEOTIDE SEQUENCE</scope>
    <source>
        <strain evidence="1">NBRC 14063</strain>
    </source>
</reference>